<organism evidence="1">
    <name type="scientific">marine sediment metagenome</name>
    <dbReference type="NCBI Taxonomy" id="412755"/>
    <lineage>
        <taxon>unclassified sequences</taxon>
        <taxon>metagenomes</taxon>
        <taxon>ecological metagenomes</taxon>
    </lineage>
</organism>
<comment type="caution">
    <text evidence="1">The sequence shown here is derived from an EMBL/GenBank/DDBJ whole genome shotgun (WGS) entry which is preliminary data.</text>
</comment>
<protein>
    <submittedName>
        <fullName evidence="1">Uncharacterized protein</fullName>
    </submittedName>
</protein>
<dbReference type="EMBL" id="LAZR01000598">
    <property type="protein sequence ID" value="KKN63158.1"/>
    <property type="molecule type" value="Genomic_DNA"/>
</dbReference>
<dbReference type="AlphaFoldDB" id="A0A0F9VBF7"/>
<reference evidence="1" key="1">
    <citation type="journal article" date="2015" name="Nature">
        <title>Complex archaea that bridge the gap between prokaryotes and eukaryotes.</title>
        <authorList>
            <person name="Spang A."/>
            <person name="Saw J.H."/>
            <person name="Jorgensen S.L."/>
            <person name="Zaremba-Niedzwiedzka K."/>
            <person name="Martijn J."/>
            <person name="Lind A.E."/>
            <person name="van Eijk R."/>
            <person name="Schleper C."/>
            <person name="Guy L."/>
            <person name="Ettema T.J."/>
        </authorList>
    </citation>
    <scope>NUCLEOTIDE SEQUENCE</scope>
</reference>
<evidence type="ECO:0000313" key="1">
    <source>
        <dbReference type="EMBL" id="KKN63158.1"/>
    </source>
</evidence>
<name>A0A0F9VBF7_9ZZZZ</name>
<gene>
    <name evidence="1" type="ORF">LCGC14_0504280</name>
</gene>
<sequence>MTEIVEIAGGSTIVVEDNTVTIIEVGTQGPAGPPGTGLTEIDFGTLTASTTATVDSIAVSERCAKWLVCAFDTATPKTQTWTVEACNDGTSADFTVFAKTRVPLAGGPLKIDTVVDVSGGAMRLRLTNNESFGISISALRMSVSP</sequence>
<accession>A0A0F9VBF7</accession>
<proteinExistence type="predicted"/>